<dbReference type="EMBL" id="QRCM01000001">
    <property type="protein sequence ID" value="TXG92732.1"/>
    <property type="molecule type" value="Genomic_DNA"/>
</dbReference>
<dbReference type="Pfam" id="PF07978">
    <property type="entry name" value="NIPSNAP"/>
    <property type="match status" value="1"/>
</dbReference>
<dbReference type="AlphaFoldDB" id="A0A6P2CKA9"/>
<comment type="caution">
    <text evidence="3">The sequence shown here is derived from an EMBL/GenBank/DDBJ whole genome shotgun (WGS) entry which is preliminary data.</text>
</comment>
<organism evidence="3 4">
    <name type="scientific">Rhodococcus rhodnii</name>
    <dbReference type="NCBI Taxonomy" id="38312"/>
    <lineage>
        <taxon>Bacteria</taxon>
        <taxon>Bacillati</taxon>
        <taxon>Actinomycetota</taxon>
        <taxon>Actinomycetes</taxon>
        <taxon>Mycobacteriales</taxon>
        <taxon>Nocardiaceae</taxon>
        <taxon>Rhodococcus</taxon>
    </lineage>
</organism>
<name>A0A6P2CKA9_9NOCA</name>
<dbReference type="Proteomes" id="UP000471120">
    <property type="component" value="Unassembled WGS sequence"/>
</dbReference>
<evidence type="ECO:0000313" key="4">
    <source>
        <dbReference type="Proteomes" id="UP000471120"/>
    </source>
</evidence>
<reference evidence="3 4" key="1">
    <citation type="submission" date="2018-07" db="EMBL/GenBank/DDBJ databases">
        <title>Genome sequence of Rhodococcus rhodnii ATCC 35071 from Rhodnius prolixus.</title>
        <authorList>
            <person name="Patel V."/>
            <person name="Vogel K.J."/>
        </authorList>
    </citation>
    <scope>NUCLEOTIDE SEQUENCE [LARGE SCALE GENOMIC DNA]</scope>
    <source>
        <strain evidence="3 4">ATCC 35071</strain>
    </source>
</reference>
<feature type="domain" description="NIPSNAP" evidence="2">
    <location>
        <begin position="59"/>
        <end position="154"/>
    </location>
</feature>
<proteinExistence type="predicted"/>
<dbReference type="SUPFAM" id="SSF54909">
    <property type="entry name" value="Dimeric alpha+beta barrel"/>
    <property type="match status" value="1"/>
</dbReference>
<evidence type="ECO:0000313" key="3">
    <source>
        <dbReference type="EMBL" id="TXG92732.1"/>
    </source>
</evidence>
<sequence length="290" mass="32185">MAAADCSRWRPAAIAARIAASRTGQGALACEPFPDIEVIPRECVTVAIALPFQDCPIIEVRRYTLHPGLRQQLLDVFERHLIEPQEAVGMTVGGTFTDDDDPNVFTWLRGFADHESRRKSLEDFYHGPIWAEHRDRANATMVSSDDVLLLRPTAPPRRPAPAVERGSEDDRPRKERALLGSFGVASDHDESWWTSTGLRALEDRLGVVVSAWRTDPTPNLFPALPVREDRAVSWLAVFADAADRSAASARLDSSGFVHEIERRTSWYRLSRLTPTSRSAHPVCAPLSAAT</sequence>
<evidence type="ECO:0000259" key="2">
    <source>
        <dbReference type="Pfam" id="PF07978"/>
    </source>
</evidence>
<feature type="region of interest" description="Disordered" evidence="1">
    <location>
        <begin position="151"/>
        <end position="172"/>
    </location>
</feature>
<gene>
    <name evidence="3" type="ORF">DW322_14900</name>
</gene>
<accession>A0A6P2CKA9</accession>
<dbReference type="InterPro" id="IPR011008">
    <property type="entry name" value="Dimeric_a/b-barrel"/>
</dbReference>
<dbReference type="InterPro" id="IPR012577">
    <property type="entry name" value="NIPSNAP"/>
</dbReference>
<dbReference type="Gene3D" id="3.30.70.100">
    <property type="match status" value="1"/>
</dbReference>
<protein>
    <submittedName>
        <fullName evidence="3">NIPSNAP family protein</fullName>
    </submittedName>
</protein>
<evidence type="ECO:0000256" key="1">
    <source>
        <dbReference type="SAM" id="MobiDB-lite"/>
    </source>
</evidence>